<dbReference type="EMBL" id="JAGILA010000011">
    <property type="protein sequence ID" value="MBP2239117.1"/>
    <property type="molecule type" value="Genomic_DNA"/>
</dbReference>
<organism evidence="1 2">
    <name type="scientific">Sinorhizobium kostiense</name>
    <dbReference type="NCBI Taxonomy" id="76747"/>
    <lineage>
        <taxon>Bacteria</taxon>
        <taxon>Pseudomonadati</taxon>
        <taxon>Pseudomonadota</taxon>
        <taxon>Alphaproteobacteria</taxon>
        <taxon>Hyphomicrobiales</taxon>
        <taxon>Rhizobiaceae</taxon>
        <taxon>Sinorhizobium/Ensifer group</taxon>
        <taxon>Sinorhizobium</taxon>
    </lineage>
</organism>
<evidence type="ECO:0000313" key="2">
    <source>
        <dbReference type="Proteomes" id="UP000730739"/>
    </source>
</evidence>
<gene>
    <name evidence="1" type="ORF">J2Z31_005658</name>
</gene>
<name>A0ABS4RBA9_9HYPH</name>
<reference evidence="1 2" key="1">
    <citation type="submission" date="2021-03" db="EMBL/GenBank/DDBJ databases">
        <title>Genomic Encyclopedia of Type Strains, Phase IV (KMG-IV): sequencing the most valuable type-strain genomes for metagenomic binning, comparative biology and taxonomic classification.</title>
        <authorList>
            <person name="Goeker M."/>
        </authorList>
    </citation>
    <scope>NUCLEOTIDE SEQUENCE [LARGE SCALE GENOMIC DNA]</scope>
    <source>
        <strain evidence="1 2">DSM 13372</strain>
    </source>
</reference>
<proteinExistence type="predicted"/>
<evidence type="ECO:0008006" key="3">
    <source>
        <dbReference type="Google" id="ProtNLM"/>
    </source>
</evidence>
<sequence>MKPHRINSQAVPVALCLLSSLGLWLLPLLGGFSAQLASLYELQAALKREAMVSLFEGK</sequence>
<keyword evidence="2" id="KW-1185">Reference proteome</keyword>
<evidence type="ECO:0000313" key="1">
    <source>
        <dbReference type="EMBL" id="MBP2239117.1"/>
    </source>
</evidence>
<protein>
    <recommendedName>
        <fullName evidence="3">Transmembrane protein</fullName>
    </recommendedName>
</protein>
<dbReference type="Proteomes" id="UP000730739">
    <property type="component" value="Unassembled WGS sequence"/>
</dbReference>
<comment type="caution">
    <text evidence="1">The sequence shown here is derived from an EMBL/GenBank/DDBJ whole genome shotgun (WGS) entry which is preliminary data.</text>
</comment>
<accession>A0ABS4RBA9</accession>